<dbReference type="EMBL" id="CYZU01000070">
    <property type="protein sequence ID" value="CUP24433.1"/>
    <property type="molecule type" value="Genomic_DNA"/>
</dbReference>
<accession>A0A174LJZ5</accession>
<evidence type="ECO:0000313" key="2">
    <source>
        <dbReference type="Proteomes" id="UP000095544"/>
    </source>
</evidence>
<gene>
    <name evidence="1" type="ORF">ERS852491_04640</name>
</gene>
<evidence type="ECO:0000313" key="1">
    <source>
        <dbReference type="EMBL" id="CUP24433.1"/>
    </source>
</evidence>
<proteinExistence type="predicted"/>
<dbReference type="InterPro" id="IPR024227">
    <property type="entry name" value="DUF3795"/>
</dbReference>
<protein>
    <submittedName>
        <fullName evidence="1">Protein of uncharacterized function (DUF3795)</fullName>
    </submittedName>
</protein>
<dbReference type="OrthoDB" id="5419848at2"/>
<organism evidence="1 2">
    <name type="scientific">Faecalicatena contorta</name>
    <dbReference type="NCBI Taxonomy" id="39482"/>
    <lineage>
        <taxon>Bacteria</taxon>
        <taxon>Bacillati</taxon>
        <taxon>Bacillota</taxon>
        <taxon>Clostridia</taxon>
        <taxon>Lachnospirales</taxon>
        <taxon>Lachnospiraceae</taxon>
        <taxon>Faecalicatena</taxon>
    </lineage>
</organism>
<sequence>MQKYRRPYPQFSLCGLNCGLCPMYHISEESHCTGCGGEGRPTCEIIRCSMEHENVEYCSQCSEYPCDRYLEEEFDSFVPKRSREDFACAKEQGMDYYRSVLDEKIEILRFLLKNYNDGRRKSFFCTAVNLLELDDIKAVLEQISGAVEEDNTLKENAAIAVQLFKNMADRREISLKLRKKPGK</sequence>
<name>A0A174LJZ5_9FIRM</name>
<dbReference type="STRING" id="39482.ERS852491_04640"/>
<dbReference type="Pfam" id="PF12675">
    <property type="entry name" value="DUF3795"/>
    <property type="match status" value="1"/>
</dbReference>
<dbReference type="AlphaFoldDB" id="A0A174LJZ5"/>
<dbReference type="RefSeq" id="WP_050639892.1">
    <property type="nucleotide sequence ID" value="NZ_CABKUE010000007.1"/>
</dbReference>
<dbReference type="Proteomes" id="UP000095544">
    <property type="component" value="Unassembled WGS sequence"/>
</dbReference>
<reference evidence="1 2" key="1">
    <citation type="submission" date="2015-09" db="EMBL/GenBank/DDBJ databases">
        <authorList>
            <consortium name="Pathogen Informatics"/>
        </authorList>
    </citation>
    <scope>NUCLEOTIDE SEQUENCE [LARGE SCALE GENOMIC DNA]</scope>
    <source>
        <strain evidence="1 2">2789STDY5834876</strain>
    </source>
</reference>